<organism evidence="1 2">
    <name type="scientific">Tautonia plasticadhaerens</name>
    <dbReference type="NCBI Taxonomy" id="2527974"/>
    <lineage>
        <taxon>Bacteria</taxon>
        <taxon>Pseudomonadati</taxon>
        <taxon>Planctomycetota</taxon>
        <taxon>Planctomycetia</taxon>
        <taxon>Isosphaerales</taxon>
        <taxon>Isosphaeraceae</taxon>
        <taxon>Tautonia</taxon>
    </lineage>
</organism>
<accession>A0A518HBV6</accession>
<sequence>MLVLKRKEGQWIEIIHRSGDVIRLRVYDIQAVAGSASRANLAFDDSARNFEIRRPERRVTTPRPAAAGDLAPPAPIVAEAVVEVEPESGAVPALLVPQPD</sequence>
<proteinExistence type="predicted"/>
<dbReference type="Proteomes" id="UP000317835">
    <property type="component" value="Chromosome"/>
</dbReference>
<evidence type="ECO:0000313" key="1">
    <source>
        <dbReference type="EMBL" id="QDV38344.1"/>
    </source>
</evidence>
<dbReference type="EMBL" id="CP036426">
    <property type="protein sequence ID" value="QDV38344.1"/>
    <property type="molecule type" value="Genomic_DNA"/>
</dbReference>
<dbReference type="AlphaFoldDB" id="A0A518HBV6"/>
<dbReference type="KEGG" id="tpla:ElP_62960"/>
<protein>
    <submittedName>
        <fullName evidence="1">Uncharacterized protein</fullName>
    </submittedName>
</protein>
<dbReference type="RefSeq" id="WP_145276763.1">
    <property type="nucleotide sequence ID" value="NZ_CP036426.1"/>
</dbReference>
<reference evidence="1 2" key="1">
    <citation type="submission" date="2019-02" db="EMBL/GenBank/DDBJ databases">
        <title>Deep-cultivation of Planctomycetes and their phenomic and genomic characterization uncovers novel biology.</title>
        <authorList>
            <person name="Wiegand S."/>
            <person name="Jogler M."/>
            <person name="Boedeker C."/>
            <person name="Pinto D."/>
            <person name="Vollmers J."/>
            <person name="Rivas-Marin E."/>
            <person name="Kohn T."/>
            <person name="Peeters S.H."/>
            <person name="Heuer A."/>
            <person name="Rast P."/>
            <person name="Oberbeckmann S."/>
            <person name="Bunk B."/>
            <person name="Jeske O."/>
            <person name="Meyerdierks A."/>
            <person name="Storesund J.E."/>
            <person name="Kallscheuer N."/>
            <person name="Luecker S."/>
            <person name="Lage O.M."/>
            <person name="Pohl T."/>
            <person name="Merkel B.J."/>
            <person name="Hornburger P."/>
            <person name="Mueller R.-W."/>
            <person name="Bruemmer F."/>
            <person name="Labrenz M."/>
            <person name="Spormann A.M."/>
            <person name="Op den Camp H."/>
            <person name="Overmann J."/>
            <person name="Amann R."/>
            <person name="Jetten M.S.M."/>
            <person name="Mascher T."/>
            <person name="Medema M.H."/>
            <person name="Devos D.P."/>
            <person name="Kaster A.-K."/>
            <person name="Ovreas L."/>
            <person name="Rohde M."/>
            <person name="Galperin M.Y."/>
            <person name="Jogler C."/>
        </authorList>
    </citation>
    <scope>NUCLEOTIDE SEQUENCE [LARGE SCALE GENOMIC DNA]</scope>
    <source>
        <strain evidence="1 2">ElP</strain>
    </source>
</reference>
<keyword evidence="2" id="KW-1185">Reference proteome</keyword>
<name>A0A518HBV6_9BACT</name>
<evidence type="ECO:0000313" key="2">
    <source>
        <dbReference type="Proteomes" id="UP000317835"/>
    </source>
</evidence>
<gene>
    <name evidence="1" type="ORF">ElP_62960</name>
</gene>